<dbReference type="EMBL" id="LKAM01000012">
    <property type="protein sequence ID" value="KUM46296.1"/>
    <property type="molecule type" value="Genomic_DNA"/>
</dbReference>
<keyword evidence="1" id="KW-0496">Mitochondrion</keyword>
<reference evidence="1" key="1">
    <citation type="journal article" date="2015" name="Genome Biol. Evol.">
        <title>Organellar Genomes of White Spruce (Picea glauca): Assembly and Annotation.</title>
        <authorList>
            <person name="Jackman S.D."/>
            <person name="Warren R.L."/>
            <person name="Gibb E.A."/>
            <person name="Vandervalk B.P."/>
            <person name="Mohamadi H."/>
            <person name="Chu J."/>
            <person name="Raymond A."/>
            <person name="Pleasance S."/>
            <person name="Coope R."/>
            <person name="Wildung M.R."/>
            <person name="Ritland C.E."/>
            <person name="Bousquet J."/>
            <person name="Jones S.J."/>
            <person name="Bohlmann J."/>
            <person name="Birol I."/>
        </authorList>
    </citation>
    <scope>NUCLEOTIDE SEQUENCE [LARGE SCALE GENOMIC DNA]</scope>
    <source>
        <tissue evidence="1">Flushing bud</tissue>
    </source>
</reference>
<evidence type="ECO:0000313" key="1">
    <source>
        <dbReference type="EMBL" id="KUM46296.1"/>
    </source>
</evidence>
<gene>
    <name evidence="1" type="ORF">ABT39_MTgene1802</name>
</gene>
<organism evidence="1">
    <name type="scientific">Picea glauca</name>
    <name type="common">White spruce</name>
    <name type="synonym">Pinus glauca</name>
    <dbReference type="NCBI Taxonomy" id="3330"/>
    <lineage>
        <taxon>Eukaryota</taxon>
        <taxon>Viridiplantae</taxon>
        <taxon>Streptophyta</taxon>
        <taxon>Embryophyta</taxon>
        <taxon>Tracheophyta</taxon>
        <taxon>Spermatophyta</taxon>
        <taxon>Pinopsida</taxon>
        <taxon>Pinidae</taxon>
        <taxon>Conifers I</taxon>
        <taxon>Pinales</taxon>
        <taxon>Pinaceae</taxon>
        <taxon>Picea</taxon>
    </lineage>
</organism>
<name>A0A117NG63_PICGL</name>
<comment type="caution">
    <text evidence="1">The sequence shown here is derived from an EMBL/GenBank/DDBJ whole genome shotgun (WGS) entry which is preliminary data.</text>
</comment>
<accession>A0A117NG63</accession>
<protein>
    <submittedName>
        <fullName evidence="1">Uncharacterized protein</fullName>
    </submittedName>
</protein>
<dbReference type="AlphaFoldDB" id="A0A117NG63"/>
<sequence>MKSIQLCSSHEITSISTLYPTSSSALILILSSPALGLSLGTSYSSLGTSIPLTSSSTSTLYVQFSSVQDRCSVKSRCSKSIDVKSPIPSV</sequence>
<geneLocation type="mitochondrion" evidence="1"/>
<proteinExistence type="predicted"/>